<name>A0A816JAK4_BRANA</name>
<dbReference type="Proteomes" id="UP001295469">
    <property type="component" value="Chromosome C09"/>
</dbReference>
<feature type="non-terminal residue" evidence="1">
    <location>
        <position position="103"/>
    </location>
</feature>
<organism evidence="1">
    <name type="scientific">Brassica napus</name>
    <name type="common">Rape</name>
    <dbReference type="NCBI Taxonomy" id="3708"/>
    <lineage>
        <taxon>Eukaryota</taxon>
        <taxon>Viridiplantae</taxon>
        <taxon>Streptophyta</taxon>
        <taxon>Embryophyta</taxon>
        <taxon>Tracheophyta</taxon>
        <taxon>Spermatophyta</taxon>
        <taxon>Magnoliopsida</taxon>
        <taxon>eudicotyledons</taxon>
        <taxon>Gunneridae</taxon>
        <taxon>Pentapetalae</taxon>
        <taxon>rosids</taxon>
        <taxon>malvids</taxon>
        <taxon>Brassicales</taxon>
        <taxon>Brassicaceae</taxon>
        <taxon>Brassiceae</taxon>
        <taxon>Brassica</taxon>
    </lineage>
</organism>
<gene>
    <name evidence="1" type="ORF">DARMORV10_C09P62600.1</name>
</gene>
<evidence type="ECO:0000313" key="1">
    <source>
        <dbReference type="EMBL" id="CAF1784470.1"/>
    </source>
</evidence>
<protein>
    <submittedName>
        <fullName evidence="1">(rape) hypothetical protein</fullName>
    </submittedName>
</protein>
<dbReference type="EMBL" id="HG994373">
    <property type="protein sequence ID" value="CAF1784470.1"/>
    <property type="molecule type" value="Genomic_DNA"/>
</dbReference>
<sequence length="103" mass="11928">MVAHLFKVHHVVGDYRKTHTSFQNWLLSKNVSCKNVIGQIVNFGSLENKMIKEKDNMKLLIELRNQNRYGKQVYDHSMSNMSTMIICVVRLSSIVLLKSGKVY</sequence>
<proteinExistence type="predicted"/>
<reference evidence="1" key="1">
    <citation type="submission" date="2021-01" db="EMBL/GenBank/DDBJ databases">
        <authorList>
            <consortium name="Genoscope - CEA"/>
            <person name="William W."/>
        </authorList>
    </citation>
    <scope>NUCLEOTIDE SEQUENCE</scope>
</reference>
<dbReference type="AlphaFoldDB" id="A0A816JAK4"/>
<accession>A0A816JAK4</accession>